<reference evidence="3 4" key="1">
    <citation type="submission" date="2020-08" db="EMBL/GenBank/DDBJ databases">
        <title>Sequencing the genomes of 1000 actinobacteria strains.</title>
        <authorList>
            <person name="Klenk H.-P."/>
        </authorList>
    </citation>
    <scope>NUCLEOTIDE SEQUENCE [LARGE SCALE GENOMIC DNA]</scope>
    <source>
        <strain evidence="3 4">DSM 43851</strain>
    </source>
</reference>
<dbReference type="SUPFAM" id="SSF51735">
    <property type="entry name" value="NAD(P)-binding Rossmann-fold domains"/>
    <property type="match status" value="1"/>
</dbReference>
<dbReference type="GO" id="GO:0000166">
    <property type="term" value="F:nucleotide binding"/>
    <property type="evidence" value="ECO:0007669"/>
    <property type="project" value="InterPro"/>
</dbReference>
<name>A0A7W9KSZ1_9PSEU</name>
<proteinExistence type="predicted"/>
<dbReference type="RefSeq" id="WP_184870357.1">
    <property type="nucleotide sequence ID" value="NZ_JACHIR010000004.1"/>
</dbReference>
<dbReference type="Pfam" id="PF01408">
    <property type="entry name" value="GFO_IDH_MocA"/>
    <property type="match status" value="1"/>
</dbReference>
<dbReference type="AlphaFoldDB" id="A0A7W9KSZ1"/>
<keyword evidence="4" id="KW-1185">Reference proteome</keyword>
<dbReference type="SUPFAM" id="SSF55347">
    <property type="entry name" value="Glyceraldehyde-3-phosphate dehydrogenase-like, C-terminal domain"/>
    <property type="match status" value="1"/>
</dbReference>
<dbReference type="PANTHER" id="PTHR43818">
    <property type="entry name" value="BCDNA.GH03377"/>
    <property type="match status" value="1"/>
</dbReference>
<protein>
    <submittedName>
        <fullName evidence="3">Putative dehydrogenase</fullName>
    </submittedName>
</protein>
<dbReference type="InterPro" id="IPR000683">
    <property type="entry name" value="Gfo/Idh/MocA-like_OxRdtase_N"/>
</dbReference>
<dbReference type="InterPro" id="IPR036291">
    <property type="entry name" value="NAD(P)-bd_dom_sf"/>
</dbReference>
<dbReference type="EMBL" id="JACHIR010000004">
    <property type="protein sequence ID" value="MBB5897873.1"/>
    <property type="molecule type" value="Genomic_DNA"/>
</dbReference>
<dbReference type="InterPro" id="IPR050463">
    <property type="entry name" value="Gfo/Idh/MocA_oxidrdct_glycsds"/>
</dbReference>
<dbReference type="PANTHER" id="PTHR43818:SF11">
    <property type="entry name" value="BCDNA.GH03377"/>
    <property type="match status" value="1"/>
</dbReference>
<comment type="caution">
    <text evidence="3">The sequence shown here is derived from an EMBL/GenBank/DDBJ whole genome shotgun (WGS) entry which is preliminary data.</text>
</comment>
<evidence type="ECO:0000313" key="4">
    <source>
        <dbReference type="Proteomes" id="UP000585638"/>
    </source>
</evidence>
<feature type="domain" description="Gfo/Idh/MocA-like oxidoreductase N-terminal" evidence="2">
    <location>
        <begin position="8"/>
        <end position="128"/>
    </location>
</feature>
<dbReference type="Gene3D" id="3.30.360.10">
    <property type="entry name" value="Dihydrodipicolinate Reductase, domain 2"/>
    <property type="match status" value="1"/>
</dbReference>
<sequence>MADLVVPRVALIGMHGHGRVHLDGLLDRDRAGRLVLCGVADVREPVGADADLVAGSVFDTNAVRLLERVRPDIVVITSPAHTHLHLAERAMLLGAHVLLEKPPVTSLADHDRLLAVAERTRRHCQVGFQAFGSAVVRELLRRNQSGEFGELSRVSVVGCWSRDTDYYTRSDWAGRRTVAGVVVADGALINPFAHGVALALRLAAPQSNGSVRVRAEAYHAYPIEGDDTISARIEPDGAAPVTAAVTLCAEREFEPYVRVFGAEGQATVWYTEDRARIEVGGRVEELAGDRVALIDDLIANLSEDPAGDVLCSPLRDTRSFTAVLAAIVAGPAVKPIPARHLRITPTRRTIPGIEDAVVAAGERGVPFSELDLPWATEECP</sequence>
<evidence type="ECO:0000256" key="1">
    <source>
        <dbReference type="ARBA" id="ARBA00023002"/>
    </source>
</evidence>
<evidence type="ECO:0000259" key="2">
    <source>
        <dbReference type="Pfam" id="PF01408"/>
    </source>
</evidence>
<gene>
    <name evidence="3" type="ORF">BJ998_009132</name>
</gene>
<dbReference type="Gene3D" id="3.40.50.720">
    <property type="entry name" value="NAD(P)-binding Rossmann-like Domain"/>
    <property type="match status" value="1"/>
</dbReference>
<dbReference type="GO" id="GO:0016491">
    <property type="term" value="F:oxidoreductase activity"/>
    <property type="evidence" value="ECO:0007669"/>
    <property type="project" value="UniProtKB-KW"/>
</dbReference>
<keyword evidence="1" id="KW-0560">Oxidoreductase</keyword>
<accession>A0A7W9KSZ1</accession>
<evidence type="ECO:0000313" key="3">
    <source>
        <dbReference type="EMBL" id="MBB5897873.1"/>
    </source>
</evidence>
<dbReference type="Proteomes" id="UP000585638">
    <property type="component" value="Unassembled WGS sequence"/>
</dbReference>
<organism evidence="3 4">
    <name type="scientific">Kutzneria kofuensis</name>
    <dbReference type="NCBI Taxonomy" id="103725"/>
    <lineage>
        <taxon>Bacteria</taxon>
        <taxon>Bacillati</taxon>
        <taxon>Actinomycetota</taxon>
        <taxon>Actinomycetes</taxon>
        <taxon>Pseudonocardiales</taxon>
        <taxon>Pseudonocardiaceae</taxon>
        <taxon>Kutzneria</taxon>
    </lineage>
</organism>